<name>A0AAD8WKL2_LOLMU</name>
<organism evidence="2 3">
    <name type="scientific">Lolium multiflorum</name>
    <name type="common">Italian ryegrass</name>
    <name type="synonym">Lolium perenne subsp. multiflorum</name>
    <dbReference type="NCBI Taxonomy" id="4521"/>
    <lineage>
        <taxon>Eukaryota</taxon>
        <taxon>Viridiplantae</taxon>
        <taxon>Streptophyta</taxon>
        <taxon>Embryophyta</taxon>
        <taxon>Tracheophyta</taxon>
        <taxon>Spermatophyta</taxon>
        <taxon>Magnoliopsida</taxon>
        <taxon>Liliopsida</taxon>
        <taxon>Poales</taxon>
        <taxon>Poaceae</taxon>
        <taxon>BOP clade</taxon>
        <taxon>Pooideae</taxon>
        <taxon>Poodae</taxon>
        <taxon>Poeae</taxon>
        <taxon>Poeae Chloroplast Group 2 (Poeae type)</taxon>
        <taxon>Loliodinae</taxon>
        <taxon>Loliinae</taxon>
        <taxon>Lolium</taxon>
    </lineage>
</organism>
<feature type="region of interest" description="Disordered" evidence="1">
    <location>
        <begin position="42"/>
        <end position="70"/>
    </location>
</feature>
<comment type="caution">
    <text evidence="2">The sequence shown here is derived from an EMBL/GenBank/DDBJ whole genome shotgun (WGS) entry which is preliminary data.</text>
</comment>
<dbReference type="Proteomes" id="UP001231189">
    <property type="component" value="Unassembled WGS sequence"/>
</dbReference>
<accession>A0AAD8WKL2</accession>
<evidence type="ECO:0000256" key="1">
    <source>
        <dbReference type="SAM" id="MobiDB-lite"/>
    </source>
</evidence>
<protein>
    <submittedName>
        <fullName evidence="2">Uncharacterized protein</fullName>
    </submittedName>
</protein>
<gene>
    <name evidence="2" type="ORF">QYE76_051932</name>
</gene>
<proteinExistence type="predicted"/>
<reference evidence="2" key="1">
    <citation type="submission" date="2023-07" db="EMBL/GenBank/DDBJ databases">
        <title>A chromosome-level genome assembly of Lolium multiflorum.</title>
        <authorList>
            <person name="Chen Y."/>
            <person name="Copetti D."/>
            <person name="Kolliker R."/>
            <person name="Studer B."/>
        </authorList>
    </citation>
    <scope>NUCLEOTIDE SEQUENCE</scope>
    <source>
        <strain evidence="2">02402/16</strain>
        <tissue evidence="2">Leaf</tissue>
    </source>
</reference>
<dbReference type="AlphaFoldDB" id="A0AAD8WKL2"/>
<dbReference type="EMBL" id="JAUUTY010000003">
    <property type="protein sequence ID" value="KAK1663773.1"/>
    <property type="molecule type" value="Genomic_DNA"/>
</dbReference>
<keyword evidence="3" id="KW-1185">Reference proteome</keyword>
<sequence length="183" mass="20071">MLAKDRKSLRLQRAKKDSTIALLRAKIVSLEATIKAQEDQLRDLEEEGGHSGRSSLPEYRSGGTPLNPPGRVPALRAVDRGTKAHQQSWEPPGSSCCLVAARRWVLAGNTFGTPVGHSTTTASTSATEMADTPVTYDELTEDHKKNYDMIKSQFEADLIGSFERTRSHGIRWKGFSPEAFSTG</sequence>
<evidence type="ECO:0000313" key="2">
    <source>
        <dbReference type="EMBL" id="KAK1663773.1"/>
    </source>
</evidence>
<evidence type="ECO:0000313" key="3">
    <source>
        <dbReference type="Proteomes" id="UP001231189"/>
    </source>
</evidence>